<sequence length="50" mass="5171">MRAILRTGVSRRGVALVLLLVLIGVVGVVAAAAGLGSRPDRRPGRRHGAE</sequence>
<comment type="caution">
    <text evidence="1">The sequence shown here is derived from an EMBL/GenBank/DDBJ whole genome shotgun (WGS) entry which is preliminary data.</text>
</comment>
<evidence type="ECO:0000313" key="2">
    <source>
        <dbReference type="Proteomes" id="UP001589608"/>
    </source>
</evidence>
<organism evidence="1 2">
    <name type="scientific">Dactylosporangium vinaceum</name>
    <dbReference type="NCBI Taxonomy" id="53362"/>
    <lineage>
        <taxon>Bacteria</taxon>
        <taxon>Bacillati</taxon>
        <taxon>Actinomycetota</taxon>
        <taxon>Actinomycetes</taxon>
        <taxon>Micromonosporales</taxon>
        <taxon>Micromonosporaceae</taxon>
        <taxon>Dactylosporangium</taxon>
    </lineage>
</organism>
<dbReference type="Proteomes" id="UP001589608">
    <property type="component" value="Unassembled WGS sequence"/>
</dbReference>
<reference evidence="1 2" key="1">
    <citation type="submission" date="2024-09" db="EMBL/GenBank/DDBJ databases">
        <authorList>
            <person name="Sun Q."/>
            <person name="Mori K."/>
        </authorList>
    </citation>
    <scope>NUCLEOTIDE SEQUENCE [LARGE SCALE GENOMIC DNA]</scope>
    <source>
        <strain evidence="1 2">JCM 3307</strain>
    </source>
</reference>
<protein>
    <submittedName>
        <fullName evidence="1">Uncharacterized protein</fullName>
    </submittedName>
</protein>
<evidence type="ECO:0000313" key="1">
    <source>
        <dbReference type="EMBL" id="MFB9451426.1"/>
    </source>
</evidence>
<accession>A0ABV5MRC6</accession>
<proteinExistence type="predicted"/>
<name>A0ABV5MRC6_9ACTN</name>
<gene>
    <name evidence="1" type="ORF">ACFFTR_50900</name>
</gene>
<dbReference type="RefSeq" id="WP_223104331.1">
    <property type="nucleotide sequence ID" value="NZ_CP061913.1"/>
</dbReference>
<keyword evidence="2" id="KW-1185">Reference proteome</keyword>
<dbReference type="EMBL" id="JBHMCA010000090">
    <property type="protein sequence ID" value="MFB9451426.1"/>
    <property type="molecule type" value="Genomic_DNA"/>
</dbReference>